<name>A0A9P6JNV7_9AGAR</name>
<dbReference type="Proteomes" id="UP000807306">
    <property type="component" value="Unassembled WGS sequence"/>
</dbReference>
<keyword evidence="4 8" id="KW-1133">Transmembrane helix</keyword>
<feature type="transmembrane region" description="Helical" evidence="8">
    <location>
        <begin position="49"/>
        <end position="74"/>
    </location>
</feature>
<evidence type="ECO:0000256" key="3">
    <source>
        <dbReference type="ARBA" id="ARBA00022824"/>
    </source>
</evidence>
<evidence type="ECO:0000256" key="8">
    <source>
        <dbReference type="SAM" id="Phobius"/>
    </source>
</evidence>
<feature type="transmembrane region" description="Helical" evidence="8">
    <location>
        <begin position="125"/>
        <end position="147"/>
    </location>
</feature>
<dbReference type="AlphaFoldDB" id="A0A9P6JNV7"/>
<dbReference type="EMBL" id="MU157858">
    <property type="protein sequence ID" value="KAF9527807.1"/>
    <property type="molecule type" value="Genomic_DNA"/>
</dbReference>
<evidence type="ECO:0000313" key="9">
    <source>
        <dbReference type="EMBL" id="KAF9527807.1"/>
    </source>
</evidence>
<feature type="region of interest" description="Disordered" evidence="7">
    <location>
        <begin position="273"/>
        <end position="321"/>
    </location>
</feature>
<protein>
    <submittedName>
        <fullName evidence="9">Adipose-regulatory protein-domain-containing protein</fullName>
    </submittedName>
</protein>
<dbReference type="Pfam" id="PF06775">
    <property type="entry name" value="Seipin"/>
    <property type="match status" value="1"/>
</dbReference>
<evidence type="ECO:0000256" key="7">
    <source>
        <dbReference type="SAM" id="MobiDB-lite"/>
    </source>
</evidence>
<keyword evidence="5" id="KW-0443">Lipid metabolism</keyword>
<evidence type="ECO:0000256" key="5">
    <source>
        <dbReference type="ARBA" id="ARBA00023098"/>
    </source>
</evidence>
<dbReference type="InterPro" id="IPR009617">
    <property type="entry name" value="Seipin"/>
</dbReference>
<feature type="transmembrane region" description="Helical" evidence="8">
    <location>
        <begin position="239"/>
        <end position="262"/>
    </location>
</feature>
<proteinExistence type="predicted"/>
<evidence type="ECO:0000256" key="2">
    <source>
        <dbReference type="ARBA" id="ARBA00022692"/>
    </source>
</evidence>
<comment type="subcellular location">
    <subcellularLocation>
        <location evidence="1">Endoplasmic reticulum membrane</location>
        <topology evidence="1">Multi-pass membrane protein</topology>
    </subcellularLocation>
</comment>
<feature type="compositionally biased region" description="Basic and acidic residues" evidence="7">
    <location>
        <begin position="274"/>
        <end position="289"/>
    </location>
</feature>
<comment type="caution">
    <text evidence="9">The sequence shown here is derived from an EMBL/GenBank/DDBJ whole genome shotgun (WGS) entry which is preliminary data.</text>
</comment>
<evidence type="ECO:0000256" key="4">
    <source>
        <dbReference type="ARBA" id="ARBA00022989"/>
    </source>
</evidence>
<evidence type="ECO:0000256" key="6">
    <source>
        <dbReference type="ARBA" id="ARBA00023136"/>
    </source>
</evidence>
<organism evidence="9 10">
    <name type="scientific">Crepidotus variabilis</name>
    <dbReference type="NCBI Taxonomy" id="179855"/>
    <lineage>
        <taxon>Eukaryota</taxon>
        <taxon>Fungi</taxon>
        <taxon>Dikarya</taxon>
        <taxon>Basidiomycota</taxon>
        <taxon>Agaricomycotina</taxon>
        <taxon>Agaricomycetes</taxon>
        <taxon>Agaricomycetidae</taxon>
        <taxon>Agaricales</taxon>
        <taxon>Agaricineae</taxon>
        <taxon>Crepidotaceae</taxon>
        <taxon>Crepidotus</taxon>
    </lineage>
</organism>
<dbReference type="GO" id="GO:0005789">
    <property type="term" value="C:endoplasmic reticulum membrane"/>
    <property type="evidence" value="ECO:0007669"/>
    <property type="project" value="UniProtKB-SubCell"/>
</dbReference>
<evidence type="ECO:0000256" key="1">
    <source>
        <dbReference type="ARBA" id="ARBA00004477"/>
    </source>
</evidence>
<feature type="transmembrane region" description="Helical" evidence="8">
    <location>
        <begin position="20"/>
        <end position="42"/>
    </location>
</feature>
<gene>
    <name evidence="9" type="ORF">CPB83DRAFT_767863</name>
</gene>
<keyword evidence="10" id="KW-1185">Reference proteome</keyword>
<sequence length="321" mass="35123">MSGRATLKSSQKNEESPGFLFRILRAPFYVFFAVLLKSFSIIRPYTPRLIPLVVCTLFIPLIVTISLGAGWYVWSSLSASWEVPLYLQYGDGVPPYAYAHLPGLMTQQRYAVSVDLTMPATEANLALGNFMTSVTFSTLSNTTLAYVRRPVRTMAPPPKSGWVFGKSAIINVKLPLLDSFITSTSSVAASIEIGRRDGWKSLGNGEGREVSVLAASIRGLAVPHGVRGLAIRFPLLSSLATAAIFFTILSVILGLCLLPMVLGEIEESSIQEASPKEVPIKPERKRRDSSLSQLSLDEGSRRRRRRSRSSRSLAESPVSLS</sequence>
<keyword evidence="6 8" id="KW-0472">Membrane</keyword>
<accession>A0A9P6JNV7</accession>
<evidence type="ECO:0000313" key="10">
    <source>
        <dbReference type="Proteomes" id="UP000807306"/>
    </source>
</evidence>
<dbReference type="CDD" id="cd23995">
    <property type="entry name" value="Seipin_BSCL2_like"/>
    <property type="match status" value="1"/>
</dbReference>
<dbReference type="GO" id="GO:0006629">
    <property type="term" value="P:lipid metabolic process"/>
    <property type="evidence" value="ECO:0007669"/>
    <property type="project" value="UniProtKB-KW"/>
</dbReference>
<keyword evidence="3" id="KW-0256">Endoplasmic reticulum</keyword>
<dbReference type="OrthoDB" id="3990054at2759"/>
<dbReference type="PANTHER" id="PTHR21212:SF0">
    <property type="entry name" value="SEIPIN"/>
    <property type="match status" value="1"/>
</dbReference>
<dbReference type="PANTHER" id="PTHR21212">
    <property type="entry name" value="BERNARDINELLI-SEIP CONGENITAL LIPODYSTROPHY 2 HOMOLOG BSCL2 PROTEIN"/>
    <property type="match status" value="1"/>
</dbReference>
<reference evidence="9" key="1">
    <citation type="submission" date="2020-11" db="EMBL/GenBank/DDBJ databases">
        <authorList>
            <consortium name="DOE Joint Genome Institute"/>
            <person name="Ahrendt S."/>
            <person name="Riley R."/>
            <person name="Andreopoulos W."/>
            <person name="Labutti K."/>
            <person name="Pangilinan J."/>
            <person name="Ruiz-Duenas F.J."/>
            <person name="Barrasa J.M."/>
            <person name="Sanchez-Garcia M."/>
            <person name="Camarero S."/>
            <person name="Miyauchi S."/>
            <person name="Serrano A."/>
            <person name="Linde D."/>
            <person name="Babiker R."/>
            <person name="Drula E."/>
            <person name="Ayuso-Fernandez I."/>
            <person name="Pacheco R."/>
            <person name="Padilla G."/>
            <person name="Ferreira P."/>
            <person name="Barriuso J."/>
            <person name="Kellner H."/>
            <person name="Castanera R."/>
            <person name="Alfaro M."/>
            <person name="Ramirez L."/>
            <person name="Pisabarro A.G."/>
            <person name="Kuo A."/>
            <person name="Tritt A."/>
            <person name="Lipzen A."/>
            <person name="He G."/>
            <person name="Yan M."/>
            <person name="Ng V."/>
            <person name="Cullen D."/>
            <person name="Martin F."/>
            <person name="Rosso M.-N."/>
            <person name="Henrissat B."/>
            <person name="Hibbett D."/>
            <person name="Martinez A.T."/>
            <person name="Grigoriev I.V."/>
        </authorList>
    </citation>
    <scope>NUCLEOTIDE SEQUENCE</scope>
    <source>
        <strain evidence="9">CBS 506.95</strain>
    </source>
</reference>
<dbReference type="GO" id="GO:0140042">
    <property type="term" value="P:lipid droplet formation"/>
    <property type="evidence" value="ECO:0007669"/>
    <property type="project" value="UniProtKB-ARBA"/>
</dbReference>
<keyword evidence="2 8" id="KW-0812">Transmembrane</keyword>